<dbReference type="GO" id="GO:0005886">
    <property type="term" value="C:plasma membrane"/>
    <property type="evidence" value="ECO:0007669"/>
    <property type="project" value="UniProtKB-SubCell"/>
</dbReference>
<evidence type="ECO:0000256" key="6">
    <source>
        <dbReference type="SAM" id="MobiDB-lite"/>
    </source>
</evidence>
<dbReference type="InterPro" id="IPR022791">
    <property type="entry name" value="L-PG_synthase/AglD"/>
</dbReference>
<dbReference type="Pfam" id="PF03706">
    <property type="entry name" value="LPG_synthase_TM"/>
    <property type="match status" value="1"/>
</dbReference>
<accession>A0A0D8B778</accession>
<evidence type="ECO:0000256" key="4">
    <source>
        <dbReference type="ARBA" id="ARBA00022989"/>
    </source>
</evidence>
<feature type="transmembrane region" description="Helical" evidence="7">
    <location>
        <begin position="247"/>
        <end position="266"/>
    </location>
</feature>
<evidence type="ECO:0000256" key="2">
    <source>
        <dbReference type="ARBA" id="ARBA00022475"/>
    </source>
</evidence>
<comment type="caution">
    <text evidence="8">The sequence shown here is derived from an EMBL/GenBank/DDBJ whole genome shotgun (WGS) entry which is preliminary data.</text>
</comment>
<keyword evidence="3 7" id="KW-0812">Transmembrane</keyword>
<name>A0A0D8B778_9ACTN</name>
<dbReference type="PANTHER" id="PTHR39087">
    <property type="entry name" value="UPF0104 MEMBRANE PROTEIN MJ1595"/>
    <property type="match status" value="1"/>
</dbReference>
<feature type="compositionally biased region" description="Gly residues" evidence="6">
    <location>
        <begin position="1"/>
        <end position="13"/>
    </location>
</feature>
<dbReference type="NCBIfam" id="TIGR00374">
    <property type="entry name" value="flippase-like domain"/>
    <property type="match status" value="1"/>
</dbReference>
<dbReference type="PATRIC" id="fig|1502723.3.peg.6728"/>
<organism evidence="8 9">
    <name type="scientific">Frankia torreyi</name>
    <dbReference type="NCBI Taxonomy" id="1856"/>
    <lineage>
        <taxon>Bacteria</taxon>
        <taxon>Bacillati</taxon>
        <taxon>Actinomycetota</taxon>
        <taxon>Actinomycetes</taxon>
        <taxon>Frankiales</taxon>
        <taxon>Frankiaceae</taxon>
        <taxon>Frankia</taxon>
    </lineage>
</organism>
<proteinExistence type="predicted"/>
<feature type="region of interest" description="Disordered" evidence="6">
    <location>
        <begin position="1"/>
        <end position="87"/>
    </location>
</feature>
<comment type="subcellular location">
    <subcellularLocation>
        <location evidence="1">Cell membrane</location>
        <topology evidence="1">Multi-pass membrane protein</topology>
    </subcellularLocation>
</comment>
<keyword evidence="5 7" id="KW-0472">Membrane</keyword>
<feature type="transmembrane region" description="Helical" evidence="7">
    <location>
        <begin position="206"/>
        <end position="235"/>
    </location>
</feature>
<dbReference type="EMBL" id="JYFN01000085">
    <property type="protein sequence ID" value="KJE19774.1"/>
    <property type="molecule type" value="Genomic_DNA"/>
</dbReference>
<evidence type="ECO:0000256" key="5">
    <source>
        <dbReference type="ARBA" id="ARBA00023136"/>
    </source>
</evidence>
<gene>
    <name evidence="8" type="ORF">FF36_05935</name>
</gene>
<dbReference type="AlphaFoldDB" id="A0A0D8B778"/>
<dbReference type="PANTHER" id="PTHR39087:SF2">
    <property type="entry name" value="UPF0104 MEMBRANE PROTEIN MJ1595"/>
    <property type="match status" value="1"/>
</dbReference>
<reference evidence="9" key="1">
    <citation type="submission" date="2015-02" db="EMBL/GenBank/DDBJ databases">
        <title>Draft Genome of Frankia sp. CpI1-S.</title>
        <authorList>
            <person name="Oshone R.T."/>
            <person name="Ngom M."/>
            <person name="Ghodhbane-Gtari F."/>
            <person name="Gtari M."/>
            <person name="Morris K."/>
            <person name="Thomas K."/>
            <person name="Sen A."/>
            <person name="Tisa L.S."/>
        </authorList>
    </citation>
    <scope>NUCLEOTIDE SEQUENCE [LARGE SCALE GENOMIC DNA]</scope>
    <source>
        <strain evidence="9">CpI1-S</strain>
    </source>
</reference>
<feature type="compositionally biased region" description="Basic and acidic residues" evidence="6">
    <location>
        <begin position="31"/>
        <end position="53"/>
    </location>
</feature>
<feature type="transmembrane region" description="Helical" evidence="7">
    <location>
        <begin position="344"/>
        <end position="362"/>
    </location>
</feature>
<evidence type="ECO:0000256" key="3">
    <source>
        <dbReference type="ARBA" id="ARBA00022692"/>
    </source>
</evidence>
<keyword evidence="9" id="KW-1185">Reference proteome</keyword>
<feature type="transmembrane region" description="Helical" evidence="7">
    <location>
        <begin position="393"/>
        <end position="414"/>
    </location>
</feature>
<reference evidence="8 9" key="2">
    <citation type="journal article" date="2016" name="Genome Announc.">
        <title>Permanent Draft Genome Sequences for Two Variants of Frankia sp. Strain CpI1, the First Frankia Strain Isolated from Root Nodules of Comptonia peregrina.</title>
        <authorList>
            <person name="Oshone R."/>
            <person name="Hurst S.G.IV."/>
            <person name="Abebe-Akele F."/>
            <person name="Simpson S."/>
            <person name="Morris K."/>
            <person name="Thomas W.K."/>
            <person name="Tisa L.S."/>
        </authorList>
    </citation>
    <scope>NUCLEOTIDE SEQUENCE [LARGE SCALE GENOMIC DNA]</scope>
    <source>
        <strain evidence="9">CpI1-S</strain>
    </source>
</reference>
<evidence type="ECO:0000313" key="9">
    <source>
        <dbReference type="Proteomes" id="UP000032545"/>
    </source>
</evidence>
<evidence type="ECO:0000256" key="1">
    <source>
        <dbReference type="ARBA" id="ARBA00004651"/>
    </source>
</evidence>
<sequence length="419" mass="43112">MVTGWAGLGGFRGTGRRGVRGEVAAVSAGRPEADEPHPSVPDEPHPSVPDEPHPSVPDEAAGDHPDASAERPTAPVEPPEAGTELSAGDVVPGGFGWARVAGRVVPLAATGAALYLLMPQLLAVFSAFPRLRTFQPLWYPAMVLLEAASFACVWQLQRIAISGLSWFLSVTSQLVSNSISRIVPGGIAVGGAVQFRMLNRGGCDPAAAGFALTATSMVTTGIVFGLPLVVLPVIAFGQPAPPGLTTIATTGGLAFALLVIVGVILARSDATVRLLARAVTRLARLARRSAPADLPDVLVARRTDVIRSLGSRWPGAVLTAAGKWGLDYLALLAALAGAGQHPRVSLVLLAYVAANVLAMIPITPGGLGFVEAGLTGTLALAGVPAAAAAVSTLAYRLVSFWLPLAAGAPAWVAYRVRYR</sequence>
<protein>
    <submittedName>
        <fullName evidence="8">Putative integral membrane protein</fullName>
    </submittedName>
</protein>
<keyword evidence="4 7" id="KW-1133">Transmembrane helix</keyword>
<feature type="transmembrane region" description="Helical" evidence="7">
    <location>
        <begin position="104"/>
        <end position="125"/>
    </location>
</feature>
<evidence type="ECO:0000313" key="8">
    <source>
        <dbReference type="EMBL" id="KJE19774.1"/>
    </source>
</evidence>
<evidence type="ECO:0000256" key="7">
    <source>
        <dbReference type="SAM" id="Phobius"/>
    </source>
</evidence>
<keyword evidence="2" id="KW-1003">Cell membrane</keyword>
<feature type="compositionally biased region" description="Low complexity" evidence="6">
    <location>
        <begin position="21"/>
        <end position="30"/>
    </location>
</feature>
<dbReference type="Proteomes" id="UP000032545">
    <property type="component" value="Unassembled WGS sequence"/>
</dbReference>